<keyword evidence="1" id="KW-0472">Membrane</keyword>
<evidence type="ECO:0000256" key="1">
    <source>
        <dbReference type="SAM" id="Phobius"/>
    </source>
</evidence>
<gene>
    <name evidence="2" type="ORF">PAECIP111893_02785</name>
</gene>
<organism evidence="2 3">
    <name type="scientific">Paenibacillus plantiphilus</name>
    <dbReference type="NCBI Taxonomy" id="2905650"/>
    <lineage>
        <taxon>Bacteria</taxon>
        <taxon>Bacillati</taxon>
        <taxon>Bacillota</taxon>
        <taxon>Bacilli</taxon>
        <taxon>Bacillales</taxon>
        <taxon>Paenibacillaceae</taxon>
        <taxon>Paenibacillus</taxon>
    </lineage>
</organism>
<dbReference type="InterPro" id="IPR006059">
    <property type="entry name" value="SBP"/>
</dbReference>
<dbReference type="SUPFAM" id="SSF53850">
    <property type="entry name" value="Periplasmic binding protein-like II"/>
    <property type="match status" value="1"/>
</dbReference>
<evidence type="ECO:0000313" key="2">
    <source>
        <dbReference type="EMBL" id="CAH1207805.1"/>
    </source>
</evidence>
<dbReference type="PANTHER" id="PTHR43649">
    <property type="entry name" value="ARABINOSE-BINDING PROTEIN-RELATED"/>
    <property type="match status" value="1"/>
</dbReference>
<keyword evidence="1" id="KW-0812">Transmembrane</keyword>
<sequence>MSKRKSSTAVRTVAALMTVIIILGSGWWFRDDLKEMLNLTEKPEDALAELLNDPFADKDITLTVQTMLDLNFDPFKKPFIIRHPSVTINLLGLEMTTLYEPDKFKAYMEKSDQTIDLYMLPLKQFTILAAEGKLKGLDALFKKHDIDLDSYYPPLVDLIRLAGDGELYGFTAGYSSTALFVNRKLFEEHGIPLPEEGDSLDEILDTAARFKGTGVYGMATGSGFTNRGLSQFTAFIGQSNGLKTLTLEKNRLTASLNSKSWKEVWQQVADGYKDGWLGESPPINWNAGSVTHNQIFAQELFANGKTAMTIGDGAYYRDLSLYESREGGTSLDWITIPYEIDPAATNQSNYLGTGFVYAINAKSQNAEAAWELLRFIVGEEMAVKNDRITDNQPFDASLAANPSSMKSLPEEKWRGFYGMKADPAHVLSEIQVVSDKYYGIARDEFFKLSKEQLNAVIDGSKTIDDALSDLQAKLDEYLLNYGERGAG</sequence>
<feature type="transmembrane region" description="Helical" evidence="1">
    <location>
        <begin position="12"/>
        <end position="29"/>
    </location>
</feature>
<comment type="caution">
    <text evidence="2">The sequence shown here is derived from an EMBL/GenBank/DDBJ whole genome shotgun (WGS) entry which is preliminary data.</text>
</comment>
<dbReference type="PANTHER" id="PTHR43649:SF12">
    <property type="entry name" value="DIACETYLCHITOBIOSE BINDING PROTEIN DASA"/>
    <property type="match status" value="1"/>
</dbReference>
<dbReference type="RefSeq" id="WP_236343092.1">
    <property type="nucleotide sequence ID" value="NZ_CAKMMF010000014.1"/>
</dbReference>
<dbReference type="Gene3D" id="3.40.190.10">
    <property type="entry name" value="Periplasmic binding protein-like II"/>
    <property type="match status" value="1"/>
</dbReference>
<reference evidence="2" key="1">
    <citation type="submission" date="2022-01" db="EMBL/GenBank/DDBJ databases">
        <authorList>
            <person name="Criscuolo A."/>
        </authorList>
    </citation>
    <scope>NUCLEOTIDE SEQUENCE</scope>
    <source>
        <strain evidence="2">CIP111893</strain>
    </source>
</reference>
<dbReference type="InterPro" id="IPR050490">
    <property type="entry name" value="Bact_solute-bd_prot1"/>
</dbReference>
<evidence type="ECO:0008006" key="4">
    <source>
        <dbReference type="Google" id="ProtNLM"/>
    </source>
</evidence>
<protein>
    <recommendedName>
        <fullName evidence="4">ABC transporter substrate-binding protein</fullName>
    </recommendedName>
</protein>
<accession>A0ABM9CBT6</accession>
<dbReference type="Pfam" id="PF13416">
    <property type="entry name" value="SBP_bac_8"/>
    <property type="match status" value="1"/>
</dbReference>
<keyword evidence="3" id="KW-1185">Reference proteome</keyword>
<evidence type="ECO:0000313" key="3">
    <source>
        <dbReference type="Proteomes" id="UP000838686"/>
    </source>
</evidence>
<dbReference type="Proteomes" id="UP000838686">
    <property type="component" value="Unassembled WGS sequence"/>
</dbReference>
<dbReference type="EMBL" id="CAKMMF010000014">
    <property type="protein sequence ID" value="CAH1207805.1"/>
    <property type="molecule type" value="Genomic_DNA"/>
</dbReference>
<proteinExistence type="predicted"/>
<name>A0ABM9CBT6_9BACL</name>
<keyword evidence="1" id="KW-1133">Transmembrane helix</keyword>